<dbReference type="Pfam" id="PF13229">
    <property type="entry name" value="Beta_helix"/>
    <property type="match status" value="1"/>
</dbReference>
<accession>A0A2T4D480</accession>
<evidence type="ECO:0000313" key="3">
    <source>
        <dbReference type="Proteomes" id="UP000240608"/>
    </source>
</evidence>
<dbReference type="InterPro" id="IPR039448">
    <property type="entry name" value="Beta_helix"/>
</dbReference>
<dbReference type="Proteomes" id="UP000240608">
    <property type="component" value="Unassembled WGS sequence"/>
</dbReference>
<dbReference type="AlphaFoldDB" id="A0A2T4D480"/>
<sequence>MQVGCAIQGAEIYNNDIRNYGVDDKAVQNNGIQIGEGTGGLCYNNRIINGTGTGIIVLGYGDNILFNNVIVGAGKNGIYCDKRFTPGTGFKFINNTIINPRLDGINVNAQGLQNKVFNNLIVNPGNYDKYEADNTFKNGDYAFVNFGSSTESSNNYFEKDINKVGFIDPKSNFDLLS</sequence>
<dbReference type="SMART" id="SM00710">
    <property type="entry name" value="PbH1"/>
    <property type="match status" value="4"/>
</dbReference>
<name>A0A2T4D480_9BACT</name>
<organism evidence="2 3">
    <name type="scientific">Marivirga lumbricoides</name>
    <dbReference type="NCBI Taxonomy" id="1046115"/>
    <lineage>
        <taxon>Bacteria</taxon>
        <taxon>Pseudomonadati</taxon>
        <taxon>Bacteroidota</taxon>
        <taxon>Cytophagia</taxon>
        <taxon>Cytophagales</taxon>
        <taxon>Marivirgaceae</taxon>
        <taxon>Marivirga</taxon>
    </lineage>
</organism>
<dbReference type="InterPro" id="IPR012334">
    <property type="entry name" value="Pectin_lyas_fold"/>
</dbReference>
<feature type="non-terminal residue" evidence="2">
    <location>
        <position position="177"/>
    </location>
</feature>
<reference evidence="2 3" key="1">
    <citation type="submission" date="2018-03" db="EMBL/GenBank/DDBJ databases">
        <title>Cross-interface Injection: A General Nanoliter Liquid Handling Method Applied to Single Cells Genome Amplification Automated Nanoliter Liquid Handling Applied to Single Cell Multiple Displacement Amplification.</title>
        <authorList>
            <person name="Yun J."/>
            <person name="Xu P."/>
            <person name="Xu J."/>
            <person name="Dai X."/>
            <person name="Wang Y."/>
            <person name="Zheng X."/>
            <person name="Cao C."/>
            <person name="Yi Q."/>
            <person name="Zhu Y."/>
            <person name="Wang L."/>
            <person name="Dong Z."/>
            <person name="Huang Y."/>
            <person name="Huang L."/>
            <person name="Du W."/>
        </authorList>
    </citation>
    <scope>NUCLEOTIDE SEQUENCE [LARGE SCALE GENOMIC DNA]</scope>
    <source>
        <strain evidence="2 3">Z-D1-2</strain>
    </source>
</reference>
<dbReference type="SUPFAM" id="SSF51126">
    <property type="entry name" value="Pectin lyase-like"/>
    <property type="match status" value="1"/>
</dbReference>
<feature type="domain" description="Right handed beta helix" evidence="1">
    <location>
        <begin position="10"/>
        <end position="143"/>
    </location>
</feature>
<proteinExistence type="predicted"/>
<protein>
    <recommendedName>
        <fullName evidence="1">Right handed beta helix domain-containing protein</fullName>
    </recommendedName>
</protein>
<dbReference type="InterPro" id="IPR011050">
    <property type="entry name" value="Pectin_lyase_fold/virulence"/>
</dbReference>
<evidence type="ECO:0000313" key="2">
    <source>
        <dbReference type="EMBL" id="PTB88624.1"/>
    </source>
</evidence>
<dbReference type="InterPro" id="IPR006626">
    <property type="entry name" value="PbH1"/>
</dbReference>
<dbReference type="EMBL" id="PYVU01000727">
    <property type="protein sequence ID" value="PTB88624.1"/>
    <property type="molecule type" value="Genomic_DNA"/>
</dbReference>
<comment type="caution">
    <text evidence="2">The sequence shown here is derived from an EMBL/GenBank/DDBJ whole genome shotgun (WGS) entry which is preliminary data.</text>
</comment>
<gene>
    <name evidence="2" type="ORF">C9994_17680</name>
</gene>
<dbReference type="Gene3D" id="2.160.20.10">
    <property type="entry name" value="Single-stranded right-handed beta-helix, Pectin lyase-like"/>
    <property type="match status" value="1"/>
</dbReference>
<evidence type="ECO:0000259" key="1">
    <source>
        <dbReference type="Pfam" id="PF13229"/>
    </source>
</evidence>